<dbReference type="Proteomes" id="UP000238378">
    <property type="component" value="Unassembled WGS sequence"/>
</dbReference>
<dbReference type="EMBL" id="PVOB01000266">
    <property type="protein sequence ID" value="PRO92261.1"/>
    <property type="molecule type" value="Genomic_DNA"/>
</dbReference>
<sequence>MDFTDALRNIEGLTKNEVGCWLFEYQYNQAQIETYILSEQGTVDNHIRMYVIITIPNESESLKSIAIIKDKDDRYLFNGLWPKLSFFEVYDYIKTGKSITPFWEDWVKRLEQLDDDDLQIEQKAASHERIWKVANKKKGKAKDDLNIYPKSLKRRAVRNNKRDKIGKNQQSKIKENFGDEALWILKQSIFTITFSPNPLDQKTINLMDLPEE</sequence>
<protein>
    <submittedName>
        <fullName evidence="1">Uncharacterized protein</fullName>
    </submittedName>
</protein>
<name>A0ABX5CZI4_LACPE</name>
<gene>
    <name evidence="1" type="ORF">C6Y08_13925</name>
</gene>
<keyword evidence="2" id="KW-1185">Reference proteome</keyword>
<organism evidence="1 2">
    <name type="scientific">Lactiplantibacillus pentosus</name>
    <name type="common">Lactobacillus pentosus</name>
    <dbReference type="NCBI Taxonomy" id="1589"/>
    <lineage>
        <taxon>Bacteria</taxon>
        <taxon>Bacillati</taxon>
        <taxon>Bacillota</taxon>
        <taxon>Bacilli</taxon>
        <taxon>Lactobacillales</taxon>
        <taxon>Lactobacillaceae</taxon>
        <taxon>Lactiplantibacillus</taxon>
    </lineage>
</organism>
<proteinExistence type="predicted"/>
<dbReference type="RefSeq" id="WP_105961737.1">
    <property type="nucleotide sequence ID" value="NZ_PVOB01000266.1"/>
</dbReference>
<accession>A0ABX5CZI4</accession>
<comment type="caution">
    <text evidence="1">The sequence shown here is derived from an EMBL/GenBank/DDBJ whole genome shotgun (WGS) entry which is preliminary data.</text>
</comment>
<evidence type="ECO:0000313" key="1">
    <source>
        <dbReference type="EMBL" id="PRO92261.1"/>
    </source>
</evidence>
<reference evidence="1 2" key="1">
    <citation type="submission" date="2018-03" db="EMBL/GenBank/DDBJ databases">
        <title>Draft Genome Sequences of six Lactobacillus pentosus Strains Isolated from Brines of Traditionally Fermented Spanish-Style Green Table Olives.</title>
        <authorList>
            <person name="Calero-Delgado B."/>
            <person name="Martin-Platero A.M."/>
            <person name="Perez-Pulido A.J."/>
            <person name="Benitez-Cabello A."/>
            <person name="Casimiro-Soriguer C.S."/>
            <person name="Martinez-Bueno M."/>
            <person name="Arroyo-Lopez F.N."/>
            <person name="Rodriguez-Gomez F."/>
            <person name="Bautista-Gallego J."/>
            <person name="Garrido-Fernandez A."/>
            <person name="Jimenez-Diaz R."/>
        </authorList>
    </citation>
    <scope>NUCLEOTIDE SEQUENCE [LARGE SCALE GENOMIC DNA]</scope>
    <source>
        <strain evidence="1 2">IG2</strain>
    </source>
</reference>
<evidence type="ECO:0000313" key="2">
    <source>
        <dbReference type="Proteomes" id="UP000238378"/>
    </source>
</evidence>